<feature type="transmembrane region" description="Helical" evidence="1">
    <location>
        <begin position="261"/>
        <end position="279"/>
    </location>
</feature>
<reference evidence="3 4" key="1">
    <citation type="submission" date="2016-10" db="EMBL/GenBank/DDBJ databases">
        <authorList>
            <person name="de Groot N.N."/>
        </authorList>
    </citation>
    <scope>NUCLEOTIDE SEQUENCE [LARGE SCALE GENOMIC DNA]</scope>
    <source>
        <strain evidence="3 4">DSM 6059</strain>
    </source>
</reference>
<gene>
    <name evidence="3" type="ORF">SAMN02745724_02017</name>
</gene>
<feature type="transmembrane region" description="Helical" evidence="1">
    <location>
        <begin position="285"/>
        <end position="307"/>
    </location>
</feature>
<dbReference type="Proteomes" id="UP000198862">
    <property type="component" value="Unassembled WGS sequence"/>
</dbReference>
<dbReference type="AlphaFoldDB" id="A0A1I1KBT8"/>
<dbReference type="PANTHER" id="PTHR23028:SF53">
    <property type="entry name" value="ACYL_TRANSF_3 DOMAIN-CONTAINING PROTEIN"/>
    <property type="match status" value="1"/>
</dbReference>
<sequence>MTVPSKDSLGAKKLLNKNETYKTNQYLGALTALRGIAALWVVLFHMDVIIFYRELGSILPHDWSGLISQGYLWVDFFFILSGFIICHIYGEQFSGNFQTSHIIKYLLARFFRIYPLHLFTIMILVGFVIVISNFIPIAIDDSWNLYFDWQALLSNIFLTNAMNQHTYLSWNIVSWSIGAEWWAYIFGIGLLYYVANNKKHSVIIAAVSFFCLTCLVYFHQKNNLDITFDFGFLRCFFEFSLGVTSYQVFKLNLAKNIFQQDKTFIITLLALLAIFHLRLNDLLAIPLFFTLVLCAAFNRQVILCLLSKPIPQYLGRISYSIYLMHGVWFMVFWFVLPILKDAWLIKSLSITQTGFYIVTFMTLTLISAIYSHRYIELPFRYLPIQKNIKLLLTADK</sequence>
<feature type="transmembrane region" description="Helical" evidence="1">
    <location>
        <begin position="111"/>
        <end position="139"/>
    </location>
</feature>
<organism evidence="3 4">
    <name type="scientific">Pseudoalteromonas denitrificans DSM 6059</name>
    <dbReference type="NCBI Taxonomy" id="1123010"/>
    <lineage>
        <taxon>Bacteria</taxon>
        <taxon>Pseudomonadati</taxon>
        <taxon>Pseudomonadota</taxon>
        <taxon>Gammaproteobacteria</taxon>
        <taxon>Alteromonadales</taxon>
        <taxon>Pseudoalteromonadaceae</taxon>
        <taxon>Pseudoalteromonas</taxon>
    </lineage>
</organism>
<evidence type="ECO:0000256" key="1">
    <source>
        <dbReference type="SAM" id="Phobius"/>
    </source>
</evidence>
<keyword evidence="1" id="KW-0472">Membrane</keyword>
<evidence type="ECO:0000259" key="2">
    <source>
        <dbReference type="Pfam" id="PF01757"/>
    </source>
</evidence>
<dbReference type="Pfam" id="PF01757">
    <property type="entry name" value="Acyl_transf_3"/>
    <property type="match status" value="1"/>
</dbReference>
<dbReference type="GO" id="GO:0016020">
    <property type="term" value="C:membrane"/>
    <property type="evidence" value="ECO:0007669"/>
    <property type="project" value="TreeGrafter"/>
</dbReference>
<evidence type="ECO:0000313" key="3">
    <source>
        <dbReference type="EMBL" id="SFC58021.1"/>
    </source>
</evidence>
<feature type="transmembrane region" description="Helical" evidence="1">
    <location>
        <begin position="202"/>
        <end position="219"/>
    </location>
</feature>
<keyword evidence="1" id="KW-1133">Transmembrane helix</keyword>
<dbReference type="EMBL" id="FOLO01000012">
    <property type="protein sequence ID" value="SFC58021.1"/>
    <property type="molecule type" value="Genomic_DNA"/>
</dbReference>
<dbReference type="InterPro" id="IPR002656">
    <property type="entry name" value="Acyl_transf_3_dom"/>
</dbReference>
<feature type="transmembrane region" description="Helical" evidence="1">
    <location>
        <begin position="26"/>
        <end position="51"/>
    </location>
</feature>
<dbReference type="RefSeq" id="WP_091983317.1">
    <property type="nucleotide sequence ID" value="NZ_FOLO01000012.1"/>
</dbReference>
<keyword evidence="4" id="KW-1185">Reference proteome</keyword>
<dbReference type="GO" id="GO:0016747">
    <property type="term" value="F:acyltransferase activity, transferring groups other than amino-acyl groups"/>
    <property type="evidence" value="ECO:0007669"/>
    <property type="project" value="InterPro"/>
</dbReference>
<keyword evidence="3" id="KW-0012">Acyltransferase</keyword>
<dbReference type="GO" id="GO:0000271">
    <property type="term" value="P:polysaccharide biosynthetic process"/>
    <property type="evidence" value="ECO:0007669"/>
    <property type="project" value="TreeGrafter"/>
</dbReference>
<proteinExistence type="predicted"/>
<protein>
    <submittedName>
        <fullName evidence="3">Peptidoglycan/LPS O-acetylase OafA/YrhL, contains acyltransferase and SGNH-hydrolase domains</fullName>
    </submittedName>
</protein>
<name>A0A1I1KBT8_9GAMM</name>
<dbReference type="InterPro" id="IPR050879">
    <property type="entry name" value="Acyltransferase_3"/>
</dbReference>
<feature type="transmembrane region" description="Helical" evidence="1">
    <location>
        <begin position="71"/>
        <end position="90"/>
    </location>
</feature>
<keyword evidence="3" id="KW-0378">Hydrolase</keyword>
<feature type="transmembrane region" description="Helical" evidence="1">
    <location>
        <begin position="231"/>
        <end position="249"/>
    </location>
</feature>
<evidence type="ECO:0000313" key="4">
    <source>
        <dbReference type="Proteomes" id="UP000198862"/>
    </source>
</evidence>
<keyword evidence="3" id="KW-0808">Transferase</keyword>
<dbReference type="GO" id="GO:0016787">
    <property type="term" value="F:hydrolase activity"/>
    <property type="evidence" value="ECO:0007669"/>
    <property type="project" value="UniProtKB-KW"/>
</dbReference>
<keyword evidence="1" id="KW-0812">Transmembrane</keyword>
<feature type="transmembrane region" description="Helical" evidence="1">
    <location>
        <begin position="350"/>
        <end position="370"/>
    </location>
</feature>
<dbReference type="STRING" id="1123010.SAMN02745724_02017"/>
<dbReference type="PANTHER" id="PTHR23028">
    <property type="entry name" value="ACETYLTRANSFERASE"/>
    <property type="match status" value="1"/>
</dbReference>
<dbReference type="OrthoDB" id="9767863at2"/>
<feature type="transmembrane region" description="Helical" evidence="1">
    <location>
        <begin position="319"/>
        <end position="338"/>
    </location>
</feature>
<accession>A0A1I1KBT8</accession>
<feature type="domain" description="Acyltransferase 3" evidence="2">
    <location>
        <begin position="29"/>
        <end position="368"/>
    </location>
</feature>
<feature type="transmembrane region" description="Helical" evidence="1">
    <location>
        <begin position="172"/>
        <end position="195"/>
    </location>
</feature>